<feature type="compositionally biased region" description="Polar residues" evidence="2">
    <location>
        <begin position="1"/>
        <end position="21"/>
    </location>
</feature>
<proteinExistence type="predicted"/>
<dbReference type="PANTHER" id="PTHR35392">
    <property type="entry name" value="ZN(II)2CYS6 TRANSCRIPTION FACTOR (EUROFUNG)-RELATED-RELATED"/>
    <property type="match status" value="1"/>
</dbReference>
<gene>
    <name evidence="3" type="ORF">D0Z07_3228</name>
</gene>
<protein>
    <submittedName>
        <fullName evidence="3">Uncharacterized protein</fullName>
    </submittedName>
</protein>
<accession>A0A9P7AYJ1</accession>
<feature type="region of interest" description="Disordered" evidence="2">
    <location>
        <begin position="385"/>
        <end position="404"/>
    </location>
</feature>
<sequence length="825" mass="92711">MIENTTSQARAEWPSSATTPQRVRKRRDSRVAYHHNPKYYHRNVSIPSASVSPPRDSISRPSVQIHQQSLQGQANDFNGFNFWDLQRSPAENQDQLPFDQMVQRDGQADISWQAPMISYNYPNIPPNSPLSPNNNTPSPKVEQAPMSTHHALNISWDAPVLNGAGFNPDVDAGFTSDSDYGRFGSFDSMDVSSASTMASSISESYVMPGSNAGVDSPGGKMQLEDLSLDEYFQTMQAYDPSASNNGNQIMPTSPAIQEPFPIDNDFSGMQDWTGVASMSMYNNEMVQWSAATITQSPPLQGFHFGQSTTSTQIPWSQDATSFHENANPGNVAFEPPQGPGYGAYLLGQEFLDIRQRDITPQPAVSPTGDDSDYDGWQTVTYPSYANSSIPSQGSPQSAGSPFEMIDTPHQTPSPRPLHNDHQHVFTLYPGVTKQTPKLPRGRQRALTTKEKKEAREVREAKACWACHLSKIKCSPCSPGSPYYLMGHFTKANVEQFISKNAKAWGTHEMRIRMMWGYKEPIEVVVVGLDIHPDSELGINRQTIADRTHVQKVSPPVGIPLAAMDDMQEEYRRLVHNIVEDNLKHYLPIPYDDQDSMFSERLLRSLGDLYCASKTAGTEFEMLRQALEIHVTSTILERSLILDDDSMHTVETYFHTKYPKRSAARCATRQVKLAFFEVQQKRIMKVLESWGSMMWTNNKGTSTDKKWAISFSVFLALILSIDKTLGLAYYFCEGRIANRGYAASSERKRFQELVRLTQAELFERCKEIYHSSFKTRKNGKEACNPIRDGMAAFKDRSVAEPIEDFVQELRSIAREFGKPPQSIFNI</sequence>
<feature type="compositionally biased region" description="Low complexity" evidence="2">
    <location>
        <begin position="387"/>
        <end position="401"/>
    </location>
</feature>
<evidence type="ECO:0000256" key="1">
    <source>
        <dbReference type="ARBA" id="ARBA00023242"/>
    </source>
</evidence>
<feature type="compositionally biased region" description="Low complexity" evidence="2">
    <location>
        <begin position="130"/>
        <end position="139"/>
    </location>
</feature>
<keyword evidence="4" id="KW-1185">Reference proteome</keyword>
<reference evidence="3" key="1">
    <citation type="submission" date="2019-07" db="EMBL/GenBank/DDBJ databases">
        <title>Hyphodiscus hymeniophilus genome sequencing and assembly.</title>
        <authorList>
            <person name="Kramer G."/>
            <person name="Nodwell J."/>
        </authorList>
    </citation>
    <scope>NUCLEOTIDE SEQUENCE</scope>
    <source>
        <strain evidence="3">ATCC 34498</strain>
    </source>
</reference>
<dbReference type="OrthoDB" id="4226666at2759"/>
<organism evidence="3 4">
    <name type="scientific">Hyphodiscus hymeniophilus</name>
    <dbReference type="NCBI Taxonomy" id="353542"/>
    <lineage>
        <taxon>Eukaryota</taxon>
        <taxon>Fungi</taxon>
        <taxon>Dikarya</taxon>
        <taxon>Ascomycota</taxon>
        <taxon>Pezizomycotina</taxon>
        <taxon>Leotiomycetes</taxon>
        <taxon>Helotiales</taxon>
        <taxon>Hyphodiscaceae</taxon>
        <taxon>Hyphodiscus</taxon>
    </lineage>
</organism>
<dbReference type="GO" id="GO:0008270">
    <property type="term" value="F:zinc ion binding"/>
    <property type="evidence" value="ECO:0007669"/>
    <property type="project" value="InterPro"/>
</dbReference>
<dbReference type="InterPro" id="IPR052973">
    <property type="entry name" value="Fungal_sec-metab_reg_TF"/>
</dbReference>
<dbReference type="EMBL" id="VNKQ01000006">
    <property type="protein sequence ID" value="KAG0650084.1"/>
    <property type="molecule type" value="Genomic_DNA"/>
</dbReference>
<name>A0A9P7AYJ1_9HELO</name>
<evidence type="ECO:0000256" key="2">
    <source>
        <dbReference type="SAM" id="MobiDB-lite"/>
    </source>
</evidence>
<feature type="region of interest" description="Disordered" evidence="2">
    <location>
        <begin position="432"/>
        <end position="453"/>
    </location>
</feature>
<feature type="region of interest" description="Disordered" evidence="2">
    <location>
        <begin position="124"/>
        <end position="143"/>
    </location>
</feature>
<dbReference type="GO" id="GO:0000981">
    <property type="term" value="F:DNA-binding transcription factor activity, RNA polymerase II-specific"/>
    <property type="evidence" value="ECO:0007669"/>
    <property type="project" value="InterPro"/>
</dbReference>
<feature type="region of interest" description="Disordered" evidence="2">
    <location>
        <begin position="1"/>
        <end position="67"/>
    </location>
</feature>
<dbReference type="CDD" id="cd00067">
    <property type="entry name" value="GAL4"/>
    <property type="match status" value="1"/>
</dbReference>
<evidence type="ECO:0000313" key="3">
    <source>
        <dbReference type="EMBL" id="KAG0650084.1"/>
    </source>
</evidence>
<keyword evidence="1" id="KW-0539">Nucleus</keyword>
<dbReference type="InterPro" id="IPR001138">
    <property type="entry name" value="Zn2Cys6_DnaBD"/>
</dbReference>
<feature type="compositionally biased region" description="Basic residues" evidence="2">
    <location>
        <begin position="22"/>
        <end position="41"/>
    </location>
</feature>
<evidence type="ECO:0000313" key="4">
    <source>
        <dbReference type="Proteomes" id="UP000785200"/>
    </source>
</evidence>
<dbReference type="PANTHER" id="PTHR35392:SF5">
    <property type="entry name" value="ZN(2)-C6 FUNGAL-TYPE DOMAIN-CONTAINING PROTEIN"/>
    <property type="match status" value="1"/>
</dbReference>
<dbReference type="Proteomes" id="UP000785200">
    <property type="component" value="Unassembled WGS sequence"/>
</dbReference>
<comment type="caution">
    <text evidence="3">The sequence shown here is derived from an EMBL/GenBank/DDBJ whole genome shotgun (WGS) entry which is preliminary data.</text>
</comment>
<dbReference type="AlphaFoldDB" id="A0A9P7AYJ1"/>